<evidence type="ECO:0000256" key="2">
    <source>
        <dbReference type="ARBA" id="ARBA00005135"/>
    </source>
</evidence>
<evidence type="ECO:0000313" key="16">
    <source>
        <dbReference type="Proteomes" id="UP000249066"/>
    </source>
</evidence>
<dbReference type="UniPathway" id="UPA00135">
    <property type="reaction ID" value="UER00198"/>
</dbReference>
<dbReference type="NCBIfam" id="TIGR00338">
    <property type="entry name" value="serB"/>
    <property type="match status" value="1"/>
</dbReference>
<dbReference type="SFLD" id="SFLDS00003">
    <property type="entry name" value="Haloacid_Dehalogenase"/>
    <property type="match status" value="1"/>
</dbReference>
<feature type="active site" description="Nucleophile" evidence="14">
    <location>
        <position position="83"/>
    </location>
</feature>
<organism evidence="15 16">
    <name type="scientific">Sphingomonas sanxanigenens</name>
    <dbReference type="NCBI Taxonomy" id="397260"/>
    <lineage>
        <taxon>Bacteria</taxon>
        <taxon>Pseudomonadati</taxon>
        <taxon>Pseudomonadota</taxon>
        <taxon>Alphaproteobacteria</taxon>
        <taxon>Sphingomonadales</taxon>
        <taxon>Sphingomonadaceae</taxon>
        <taxon>Sphingomonas</taxon>
    </lineage>
</organism>
<evidence type="ECO:0000256" key="1">
    <source>
        <dbReference type="ARBA" id="ARBA00001946"/>
    </source>
</evidence>
<dbReference type="NCBIfam" id="TIGR01488">
    <property type="entry name" value="HAD-SF-IB"/>
    <property type="match status" value="1"/>
</dbReference>
<comment type="similarity">
    <text evidence="3">Belongs to the HAD-like hydrolase superfamily. SerB family.</text>
</comment>
<evidence type="ECO:0000256" key="13">
    <source>
        <dbReference type="ARBA" id="ARBA00048523"/>
    </source>
</evidence>
<accession>A0A2W5A518</accession>
<dbReference type="InterPro" id="IPR023214">
    <property type="entry name" value="HAD_sf"/>
</dbReference>
<comment type="caution">
    <text evidence="15">The sequence shown here is derived from an EMBL/GenBank/DDBJ whole genome shotgun (WGS) entry which is preliminary data.</text>
</comment>
<evidence type="ECO:0000256" key="8">
    <source>
        <dbReference type="ARBA" id="ARBA00022801"/>
    </source>
</evidence>
<dbReference type="Proteomes" id="UP000249066">
    <property type="component" value="Unassembled WGS sequence"/>
</dbReference>
<dbReference type="PANTHER" id="PTHR43344:SF2">
    <property type="entry name" value="PHOSPHOSERINE PHOSPHATASE"/>
    <property type="match status" value="1"/>
</dbReference>
<keyword evidence="6" id="KW-0028">Amino-acid biosynthesis</keyword>
<dbReference type="SUPFAM" id="SSF56784">
    <property type="entry name" value="HAD-like"/>
    <property type="match status" value="1"/>
</dbReference>
<evidence type="ECO:0000256" key="4">
    <source>
        <dbReference type="ARBA" id="ARBA00012640"/>
    </source>
</evidence>
<dbReference type="PANTHER" id="PTHR43344">
    <property type="entry name" value="PHOSPHOSERINE PHOSPHATASE"/>
    <property type="match status" value="1"/>
</dbReference>
<reference evidence="15 16" key="1">
    <citation type="submission" date="2017-08" db="EMBL/GenBank/DDBJ databases">
        <title>Infants hospitalized years apart are colonized by the same room-sourced microbial strains.</title>
        <authorList>
            <person name="Brooks B."/>
            <person name="Olm M.R."/>
            <person name="Firek B.A."/>
            <person name="Baker R."/>
            <person name="Thomas B.C."/>
            <person name="Morowitz M.J."/>
            <person name="Banfield J.F."/>
        </authorList>
    </citation>
    <scope>NUCLEOTIDE SEQUENCE [LARGE SCALE GENOMIC DNA]</scope>
    <source>
        <strain evidence="15">S2_018_000_R2_101</strain>
    </source>
</reference>
<dbReference type="GO" id="GO:0006564">
    <property type="term" value="P:L-serine biosynthetic process"/>
    <property type="evidence" value="ECO:0007669"/>
    <property type="project" value="UniProtKB-KW"/>
</dbReference>
<dbReference type="EMBL" id="QFNN01000049">
    <property type="protein sequence ID" value="PZO89710.1"/>
    <property type="molecule type" value="Genomic_DNA"/>
</dbReference>
<dbReference type="Pfam" id="PF12710">
    <property type="entry name" value="HAD"/>
    <property type="match status" value="1"/>
</dbReference>
<evidence type="ECO:0000256" key="11">
    <source>
        <dbReference type="ARBA" id="ARBA00031693"/>
    </source>
</evidence>
<dbReference type="SFLD" id="SFLDG01136">
    <property type="entry name" value="C1.6:_Phosphoserine_Phosphatas"/>
    <property type="match status" value="1"/>
</dbReference>
<dbReference type="GO" id="GO:0036424">
    <property type="term" value="F:L-phosphoserine phosphatase activity"/>
    <property type="evidence" value="ECO:0007669"/>
    <property type="project" value="InterPro"/>
</dbReference>
<dbReference type="InterPro" id="IPR036412">
    <property type="entry name" value="HAD-like_sf"/>
</dbReference>
<dbReference type="SFLD" id="SFLDF00029">
    <property type="entry name" value="phosphoserine_phosphatase"/>
    <property type="match status" value="1"/>
</dbReference>
<keyword evidence="7" id="KW-0479">Metal-binding</keyword>
<evidence type="ECO:0000256" key="10">
    <source>
        <dbReference type="ARBA" id="ARBA00023299"/>
    </source>
</evidence>
<protein>
    <recommendedName>
        <fullName evidence="5">Phosphoserine phosphatase</fullName>
        <ecNumber evidence="4">3.1.3.3</ecNumber>
    </recommendedName>
    <alternativeName>
        <fullName evidence="11">O-phosphoserine phosphohydrolase</fullName>
    </alternativeName>
</protein>
<evidence type="ECO:0000256" key="9">
    <source>
        <dbReference type="ARBA" id="ARBA00022842"/>
    </source>
</evidence>
<dbReference type="Gene3D" id="3.40.50.1000">
    <property type="entry name" value="HAD superfamily/HAD-like"/>
    <property type="match status" value="1"/>
</dbReference>
<keyword evidence="8" id="KW-0378">Hydrolase</keyword>
<gene>
    <name evidence="15" type="primary">serB</name>
    <name evidence="15" type="ORF">DI623_09330</name>
</gene>
<sequence length="295" mass="30616">MFIVTLIASEHLSQGDISAAADRIAAAGASPGAIAMIDEGKAADLSFSGDPAAVRGALEHAMTGGDVIVQPLAGREKKLIVADMDSTMITVECIDELADYAGLRAEISEVTERAMRGELDFEMALDARVALLRGLDESVLARCYDERVRIMPGARALVRTMRARGATAWLVSGGFTAFADRVAEAIGFDRAISNRLGIAGGALDGSVHRPIVGAETKRQALGEALALTGHERALSLAVGDGANDIPMIREAGLGVAYHAKPATAAAAAARVQHGDLSVLLYAQGIARADWASDAA</sequence>
<dbReference type="SFLD" id="SFLDG01137">
    <property type="entry name" value="C1.6.1:_Phosphoserine_Phosphat"/>
    <property type="match status" value="1"/>
</dbReference>
<proteinExistence type="inferred from homology"/>
<comment type="catalytic activity">
    <reaction evidence="12">
        <text>O-phospho-L-serine + H2O = L-serine + phosphate</text>
        <dbReference type="Rhea" id="RHEA:21208"/>
        <dbReference type="ChEBI" id="CHEBI:15377"/>
        <dbReference type="ChEBI" id="CHEBI:33384"/>
        <dbReference type="ChEBI" id="CHEBI:43474"/>
        <dbReference type="ChEBI" id="CHEBI:57524"/>
        <dbReference type="EC" id="3.1.3.3"/>
    </reaction>
</comment>
<evidence type="ECO:0000256" key="14">
    <source>
        <dbReference type="PIRSR" id="PIRSR604469-1"/>
    </source>
</evidence>
<dbReference type="EC" id="3.1.3.3" evidence="4"/>
<dbReference type="InterPro" id="IPR050582">
    <property type="entry name" value="HAD-like_SerB"/>
</dbReference>
<evidence type="ECO:0000256" key="6">
    <source>
        <dbReference type="ARBA" id="ARBA00022605"/>
    </source>
</evidence>
<comment type="catalytic activity">
    <reaction evidence="13">
        <text>O-phospho-D-serine + H2O = D-serine + phosphate</text>
        <dbReference type="Rhea" id="RHEA:24873"/>
        <dbReference type="ChEBI" id="CHEBI:15377"/>
        <dbReference type="ChEBI" id="CHEBI:35247"/>
        <dbReference type="ChEBI" id="CHEBI:43474"/>
        <dbReference type="ChEBI" id="CHEBI:58680"/>
        <dbReference type="EC" id="3.1.3.3"/>
    </reaction>
</comment>
<name>A0A2W5A518_9SPHN</name>
<dbReference type="GO" id="GO:0000287">
    <property type="term" value="F:magnesium ion binding"/>
    <property type="evidence" value="ECO:0007669"/>
    <property type="project" value="TreeGrafter"/>
</dbReference>
<evidence type="ECO:0000313" key="15">
    <source>
        <dbReference type="EMBL" id="PZO89710.1"/>
    </source>
</evidence>
<feature type="active site" description="Proton donor" evidence="14">
    <location>
        <position position="85"/>
    </location>
</feature>
<keyword evidence="10" id="KW-0718">Serine biosynthesis</keyword>
<dbReference type="InterPro" id="IPR004469">
    <property type="entry name" value="PSP"/>
</dbReference>
<dbReference type="AlphaFoldDB" id="A0A2W5A518"/>
<evidence type="ECO:0000256" key="7">
    <source>
        <dbReference type="ARBA" id="ARBA00022723"/>
    </source>
</evidence>
<comment type="pathway">
    <text evidence="2">Amino-acid biosynthesis; L-serine biosynthesis; L-serine from 3-phospho-D-glycerate: step 3/3.</text>
</comment>
<evidence type="ECO:0000256" key="3">
    <source>
        <dbReference type="ARBA" id="ARBA00009184"/>
    </source>
</evidence>
<comment type="cofactor">
    <cofactor evidence="1">
        <name>Mg(2+)</name>
        <dbReference type="ChEBI" id="CHEBI:18420"/>
    </cofactor>
</comment>
<keyword evidence="9" id="KW-0460">Magnesium</keyword>
<dbReference type="GO" id="GO:0005737">
    <property type="term" value="C:cytoplasm"/>
    <property type="evidence" value="ECO:0007669"/>
    <property type="project" value="TreeGrafter"/>
</dbReference>
<evidence type="ECO:0000256" key="12">
    <source>
        <dbReference type="ARBA" id="ARBA00048138"/>
    </source>
</evidence>
<evidence type="ECO:0000256" key="5">
    <source>
        <dbReference type="ARBA" id="ARBA00015196"/>
    </source>
</evidence>